<gene>
    <name evidence="1" type="ORF">PENTCL1PPCAC_9410</name>
</gene>
<organism evidence="1 2">
    <name type="scientific">Pristionchus entomophagus</name>
    <dbReference type="NCBI Taxonomy" id="358040"/>
    <lineage>
        <taxon>Eukaryota</taxon>
        <taxon>Metazoa</taxon>
        <taxon>Ecdysozoa</taxon>
        <taxon>Nematoda</taxon>
        <taxon>Chromadorea</taxon>
        <taxon>Rhabditida</taxon>
        <taxon>Rhabditina</taxon>
        <taxon>Diplogasteromorpha</taxon>
        <taxon>Diplogasteroidea</taxon>
        <taxon>Neodiplogasteridae</taxon>
        <taxon>Pristionchus</taxon>
    </lineage>
</organism>
<evidence type="ECO:0000313" key="1">
    <source>
        <dbReference type="EMBL" id="GMS87235.1"/>
    </source>
</evidence>
<proteinExistence type="predicted"/>
<dbReference type="Proteomes" id="UP001432027">
    <property type="component" value="Unassembled WGS sequence"/>
</dbReference>
<name>A0AAV5SWX1_9BILA</name>
<comment type="caution">
    <text evidence="1">The sequence shown here is derived from an EMBL/GenBank/DDBJ whole genome shotgun (WGS) entry which is preliminary data.</text>
</comment>
<feature type="non-terminal residue" evidence="1">
    <location>
        <position position="1"/>
    </location>
</feature>
<dbReference type="EMBL" id="BTSX01000003">
    <property type="protein sequence ID" value="GMS87235.1"/>
    <property type="molecule type" value="Genomic_DNA"/>
</dbReference>
<protein>
    <submittedName>
        <fullName evidence="1">Uncharacterized protein</fullName>
    </submittedName>
</protein>
<sequence>TAQKTGISGCLFHALKCTNHKLSQFGLKIAGTNYPLIKEWTDRVRASFFLPRCFFDSAKILEVPVTPAHSQYAACKNFLDYFNEEWMVHPETMTCKFMIERHRTSNLVESWHRGAMDHFVGTHPPLMDLIKFIQQTELDDFNSLCHYVNKNEYAKQSNTSKDRSTRTLAPMIEFDTLISLRDSQNTEPTSNEIHTYLDKMVPFCHELTN</sequence>
<reference evidence="1" key="1">
    <citation type="submission" date="2023-10" db="EMBL/GenBank/DDBJ databases">
        <title>Genome assembly of Pristionchus species.</title>
        <authorList>
            <person name="Yoshida K."/>
            <person name="Sommer R.J."/>
        </authorList>
    </citation>
    <scope>NUCLEOTIDE SEQUENCE</scope>
    <source>
        <strain evidence="1">RS0144</strain>
    </source>
</reference>
<keyword evidence="2" id="KW-1185">Reference proteome</keyword>
<accession>A0AAV5SWX1</accession>
<evidence type="ECO:0000313" key="2">
    <source>
        <dbReference type="Proteomes" id="UP001432027"/>
    </source>
</evidence>
<dbReference type="AlphaFoldDB" id="A0AAV5SWX1"/>